<accession>A0A081N7V6</accession>
<sequence>MARRQGNIDANRIGLWGKSYGGYLTAMGLARNSNLFKAGVDIEGCHHFPREFRQKHWNSSKFELTAPEDMDEIRARSQRALESSPWHYLDGWTSPALLIHPDDDRSVHFEESQRLYHALRERNVEVEGLAIPDEVHTFLTHKPWISSYQRLSDFFKRHLKP</sequence>
<dbReference type="AlphaFoldDB" id="A0A081N7V6"/>
<proteinExistence type="predicted"/>
<protein>
    <recommendedName>
        <fullName evidence="2">Peptidase S9 prolyl oligopeptidase catalytic domain-containing protein</fullName>
    </recommendedName>
</protein>
<dbReference type="Gene3D" id="3.40.50.1820">
    <property type="entry name" value="alpha/beta hydrolase"/>
    <property type="match status" value="1"/>
</dbReference>
<dbReference type="EMBL" id="JOKG01000002">
    <property type="protein sequence ID" value="KEQ14529.1"/>
    <property type="molecule type" value="Genomic_DNA"/>
</dbReference>
<dbReference type="GO" id="GO:0006508">
    <property type="term" value="P:proteolysis"/>
    <property type="evidence" value="ECO:0007669"/>
    <property type="project" value="InterPro"/>
</dbReference>
<dbReference type="Pfam" id="PF00326">
    <property type="entry name" value="Peptidase_S9"/>
    <property type="match status" value="1"/>
</dbReference>
<dbReference type="GO" id="GO:0004252">
    <property type="term" value="F:serine-type endopeptidase activity"/>
    <property type="evidence" value="ECO:0007669"/>
    <property type="project" value="TreeGrafter"/>
</dbReference>
<evidence type="ECO:0000256" key="1">
    <source>
        <dbReference type="ARBA" id="ARBA00022801"/>
    </source>
</evidence>
<evidence type="ECO:0000313" key="3">
    <source>
        <dbReference type="EMBL" id="KEQ14529.1"/>
    </source>
</evidence>
<dbReference type="InterPro" id="IPR029058">
    <property type="entry name" value="AB_hydrolase_fold"/>
</dbReference>
<dbReference type="PANTHER" id="PTHR42776:SF27">
    <property type="entry name" value="DIPEPTIDYL PEPTIDASE FAMILY MEMBER 6"/>
    <property type="match status" value="1"/>
</dbReference>
<comment type="caution">
    <text evidence="3">The sequence shown here is derived from an EMBL/GenBank/DDBJ whole genome shotgun (WGS) entry which is preliminary data.</text>
</comment>
<dbReference type="Proteomes" id="UP000028006">
    <property type="component" value="Unassembled WGS sequence"/>
</dbReference>
<name>A0A081N7V6_9GAMM</name>
<gene>
    <name evidence="3" type="ORF">GZ77_09310</name>
</gene>
<dbReference type="eggNOG" id="COG1506">
    <property type="taxonomic scope" value="Bacteria"/>
</dbReference>
<dbReference type="InterPro" id="IPR001375">
    <property type="entry name" value="Peptidase_S9_cat"/>
</dbReference>
<keyword evidence="1" id="KW-0378">Hydrolase</keyword>
<feature type="domain" description="Peptidase S9 prolyl oligopeptidase catalytic" evidence="2">
    <location>
        <begin position="4"/>
        <end position="160"/>
    </location>
</feature>
<evidence type="ECO:0000313" key="4">
    <source>
        <dbReference type="Proteomes" id="UP000028006"/>
    </source>
</evidence>
<dbReference type="PANTHER" id="PTHR42776">
    <property type="entry name" value="SERINE PEPTIDASE S9 FAMILY MEMBER"/>
    <property type="match status" value="1"/>
</dbReference>
<reference evidence="3 4" key="1">
    <citation type="submission" date="2014-06" db="EMBL/GenBank/DDBJ databases">
        <title>Whole Genome Sequences of Three Symbiotic Endozoicomonas Bacteria.</title>
        <authorList>
            <person name="Neave M.J."/>
            <person name="Apprill A."/>
            <person name="Voolstra C.R."/>
        </authorList>
    </citation>
    <scope>NUCLEOTIDE SEQUENCE [LARGE SCALE GENOMIC DNA]</scope>
    <source>
        <strain evidence="3 4">LMG 24815</strain>
    </source>
</reference>
<organism evidence="3 4">
    <name type="scientific">Endozoicomonas montiporae</name>
    <dbReference type="NCBI Taxonomy" id="1027273"/>
    <lineage>
        <taxon>Bacteria</taxon>
        <taxon>Pseudomonadati</taxon>
        <taxon>Pseudomonadota</taxon>
        <taxon>Gammaproteobacteria</taxon>
        <taxon>Oceanospirillales</taxon>
        <taxon>Endozoicomonadaceae</taxon>
        <taxon>Endozoicomonas</taxon>
    </lineage>
</organism>
<keyword evidence="4" id="KW-1185">Reference proteome</keyword>
<evidence type="ECO:0000259" key="2">
    <source>
        <dbReference type="Pfam" id="PF00326"/>
    </source>
</evidence>
<dbReference type="SUPFAM" id="SSF53474">
    <property type="entry name" value="alpha/beta-Hydrolases"/>
    <property type="match status" value="1"/>
</dbReference>